<gene>
    <name evidence="2" type="ORF">SM116_04110</name>
</gene>
<evidence type="ECO:0000313" key="3">
    <source>
        <dbReference type="Proteomes" id="UP001323798"/>
    </source>
</evidence>
<reference evidence="2 3" key="1">
    <citation type="submission" date="2023-11" db="EMBL/GenBank/DDBJ databases">
        <title>Genome sequence of Microbacterium rhizosphaerae KACC 19337.</title>
        <authorList>
            <person name="Choi H."/>
            <person name="Kim S."/>
            <person name="Kim Y."/>
            <person name="Kwon S.-W."/>
            <person name="Heo J."/>
        </authorList>
    </citation>
    <scope>NUCLEOTIDE SEQUENCE [LARGE SCALE GENOMIC DNA]</scope>
    <source>
        <strain evidence="2 3">KACC 19337</strain>
    </source>
</reference>
<feature type="transmembrane region" description="Helical" evidence="1">
    <location>
        <begin position="192"/>
        <end position="210"/>
    </location>
</feature>
<dbReference type="EMBL" id="CP139368">
    <property type="protein sequence ID" value="WPR90484.1"/>
    <property type="molecule type" value="Genomic_DNA"/>
</dbReference>
<keyword evidence="1" id="KW-0812">Transmembrane</keyword>
<dbReference type="Pfam" id="PF04854">
    <property type="entry name" value="DUF624"/>
    <property type="match status" value="1"/>
</dbReference>
<feature type="transmembrane region" description="Helical" evidence="1">
    <location>
        <begin position="48"/>
        <end position="70"/>
    </location>
</feature>
<feature type="transmembrane region" description="Helical" evidence="1">
    <location>
        <begin position="91"/>
        <end position="111"/>
    </location>
</feature>
<feature type="transmembrane region" description="Helical" evidence="1">
    <location>
        <begin position="20"/>
        <end position="42"/>
    </location>
</feature>
<evidence type="ECO:0000313" key="2">
    <source>
        <dbReference type="EMBL" id="WPR90484.1"/>
    </source>
</evidence>
<keyword evidence="3" id="KW-1185">Reference proteome</keyword>
<dbReference type="Proteomes" id="UP001323798">
    <property type="component" value="Chromosome"/>
</dbReference>
<accession>A0ABZ0SQF7</accession>
<keyword evidence="1" id="KW-1133">Transmembrane helix</keyword>
<keyword evidence="1" id="KW-0472">Membrane</keyword>
<dbReference type="RefSeq" id="WP_320943196.1">
    <property type="nucleotide sequence ID" value="NZ_BAABEU010000011.1"/>
</dbReference>
<feature type="transmembrane region" description="Helical" evidence="1">
    <location>
        <begin position="169"/>
        <end position="186"/>
    </location>
</feature>
<organism evidence="2 3">
    <name type="scientific">Microbacterium rhizosphaerae</name>
    <dbReference type="NCBI Taxonomy" id="1678237"/>
    <lineage>
        <taxon>Bacteria</taxon>
        <taxon>Bacillati</taxon>
        <taxon>Actinomycetota</taxon>
        <taxon>Actinomycetes</taxon>
        <taxon>Micrococcales</taxon>
        <taxon>Microbacteriaceae</taxon>
        <taxon>Microbacterium</taxon>
    </lineage>
</organism>
<proteinExistence type="predicted"/>
<sequence length="226" mass="23383">MTAMRRISHGFASTAFEVVYLGVATNAMLALACLPLLVLAIGTNPAESWPYLAAAAALAAPGVSAAFTVFHEHGRSGAGPVRAFLRGYKATWRKALGIGAATAALLVVLLVDVRALAASALGVVVVPVLLMLSVLALAAGMLALVAIAEVPVARLRDVLRAALLLGVRRWYLTIVSLLIAAVQIALFANLPAIAVGVTAAAALYLIWANCRYTLRPVLPAAEPVTD</sequence>
<evidence type="ECO:0000256" key="1">
    <source>
        <dbReference type="SAM" id="Phobius"/>
    </source>
</evidence>
<feature type="transmembrane region" description="Helical" evidence="1">
    <location>
        <begin position="117"/>
        <end position="148"/>
    </location>
</feature>
<name>A0ABZ0SQF7_9MICO</name>
<dbReference type="PROSITE" id="PS51257">
    <property type="entry name" value="PROKAR_LIPOPROTEIN"/>
    <property type="match status" value="1"/>
</dbReference>
<protein>
    <submittedName>
        <fullName evidence="2">DUF624 domain-containing protein</fullName>
    </submittedName>
</protein>
<dbReference type="InterPro" id="IPR006938">
    <property type="entry name" value="DUF624"/>
</dbReference>